<comment type="caution">
    <text evidence="2">The sequence shown here is derived from an EMBL/GenBank/DDBJ whole genome shotgun (WGS) entry which is preliminary data.</text>
</comment>
<evidence type="ECO:0000313" key="3">
    <source>
        <dbReference type="Proteomes" id="UP000295310"/>
    </source>
</evidence>
<dbReference type="Pfam" id="PF12708">
    <property type="entry name" value="Pect-lyase_RHGA_epim"/>
    <property type="match status" value="1"/>
</dbReference>
<dbReference type="InterPro" id="IPR011050">
    <property type="entry name" value="Pectin_lyase_fold/virulence"/>
</dbReference>
<evidence type="ECO:0000259" key="1">
    <source>
        <dbReference type="Pfam" id="PF12708"/>
    </source>
</evidence>
<dbReference type="InterPro" id="IPR024535">
    <property type="entry name" value="RHGA/B-epi-like_pectate_lyase"/>
</dbReference>
<dbReference type="InterPro" id="IPR012334">
    <property type="entry name" value="Pectin_lyas_fold"/>
</dbReference>
<dbReference type="OrthoDB" id="2404754at2"/>
<feature type="domain" description="Rhamnogalacturonase A/B/Epimerase-like pectate lyase" evidence="1">
    <location>
        <begin position="4"/>
        <end position="266"/>
    </location>
</feature>
<accession>A0A4R6BER7</accession>
<organism evidence="2 3">
    <name type="scientific">Macrococcus brunensis</name>
    <dbReference type="NCBI Taxonomy" id="198483"/>
    <lineage>
        <taxon>Bacteria</taxon>
        <taxon>Bacillati</taxon>
        <taxon>Bacillota</taxon>
        <taxon>Bacilli</taxon>
        <taxon>Bacillales</taxon>
        <taxon>Staphylococcaceae</taxon>
        <taxon>Macrococcus</taxon>
    </lineage>
</organism>
<evidence type="ECO:0000313" key="2">
    <source>
        <dbReference type="EMBL" id="TDL98285.1"/>
    </source>
</evidence>
<protein>
    <submittedName>
        <fullName evidence="2">Pectate lyase</fullName>
    </submittedName>
</protein>
<gene>
    <name evidence="2" type="ORF">ERX27_03880</name>
</gene>
<reference evidence="2 3" key="1">
    <citation type="submission" date="2019-01" db="EMBL/GenBank/DDBJ databases">
        <title>Draft genome sequences of the type strains of six Macrococcus species.</title>
        <authorList>
            <person name="Mazhar S."/>
            <person name="Altermann E."/>
            <person name="Hill C."/>
            <person name="Mcauliffe O."/>
        </authorList>
    </citation>
    <scope>NUCLEOTIDE SEQUENCE [LARGE SCALE GENOMIC DNA]</scope>
    <source>
        <strain evidence="2 3">CCM4811</strain>
    </source>
</reference>
<dbReference type="GO" id="GO:0016829">
    <property type="term" value="F:lyase activity"/>
    <property type="evidence" value="ECO:0007669"/>
    <property type="project" value="UniProtKB-KW"/>
</dbReference>
<dbReference type="InterPro" id="IPR006626">
    <property type="entry name" value="PbH1"/>
</dbReference>
<proteinExistence type="predicted"/>
<dbReference type="SUPFAM" id="SSF51126">
    <property type="entry name" value="Pectin lyase-like"/>
    <property type="match status" value="1"/>
</dbReference>
<dbReference type="SMART" id="SM00710">
    <property type="entry name" value="PbH1"/>
    <property type="match status" value="4"/>
</dbReference>
<keyword evidence="2" id="KW-0456">Lyase</keyword>
<name>A0A4R6BER7_9STAP</name>
<dbReference type="AlphaFoldDB" id="A0A4R6BER7"/>
<dbReference type="Proteomes" id="UP000295310">
    <property type="component" value="Unassembled WGS sequence"/>
</dbReference>
<dbReference type="RefSeq" id="WP_133431524.1">
    <property type="nucleotide sequence ID" value="NZ_SCWA01000005.1"/>
</dbReference>
<dbReference type="Gene3D" id="2.160.20.10">
    <property type="entry name" value="Single-stranded right-handed beta-helix, Pectin lyase-like"/>
    <property type="match status" value="1"/>
</dbReference>
<sequence>MRKINVIDYGARGHHILMDSIGFQRALNQAKKTPVEIYVPAGTYYIAKELVIYHHTTLILHKDAVIRRMSNSALLKNGRKPGYHGYDGNGYITIKGGTFDQYGHVLNFNNTIMSLGHAKEIKIEDVTFKNVVGGHAIDACGLDGFHVKNCRFLGFRDDSGKRQFSEAIQIDLQLKDSFPKFGYYDGTSTRNVIIEDCYFGNSGEPMMKAWNRAVGSHASQYDIFYENIFIENNTFDGMNDYAVTLLKSKTVKVSGNQFIDCKGGIRYLAVNKGKYSTSLAGIDKGVQAGETVIIANNDFKSIRQEDVILIKGYNGVKNEGIYVFNNTFNQQDTCAVRLIEAADVYCHCNRHLNTIHQKHVDKLFSDL</sequence>
<keyword evidence="3" id="KW-1185">Reference proteome</keyword>
<dbReference type="EMBL" id="SCWA01000005">
    <property type="protein sequence ID" value="TDL98285.1"/>
    <property type="molecule type" value="Genomic_DNA"/>
</dbReference>